<evidence type="ECO:0000256" key="1">
    <source>
        <dbReference type="SAM" id="Phobius"/>
    </source>
</evidence>
<keyword evidence="1" id="KW-1133">Transmembrane helix</keyword>
<evidence type="ECO:0000313" key="2">
    <source>
        <dbReference type="EMBL" id="CDH26857.1"/>
    </source>
</evidence>
<organism evidence="2">
    <name type="scientific">Xenorhabdus bovienii str. kraussei Becker Underwood</name>
    <dbReference type="NCBI Taxonomy" id="1398204"/>
    <lineage>
        <taxon>Bacteria</taxon>
        <taxon>Pseudomonadati</taxon>
        <taxon>Pseudomonadota</taxon>
        <taxon>Gammaproteobacteria</taxon>
        <taxon>Enterobacterales</taxon>
        <taxon>Morganellaceae</taxon>
        <taxon>Xenorhabdus</taxon>
    </lineage>
</organism>
<accession>A0A077Q1E3</accession>
<dbReference type="Proteomes" id="UP000028493">
    <property type="component" value="Unassembled WGS sequence"/>
</dbReference>
<dbReference type="HOGENOM" id="CLU_2686970_0_0_6"/>
<proteinExistence type="predicted"/>
<name>A0A077Q1E3_XENBV</name>
<feature type="transmembrane region" description="Helical" evidence="1">
    <location>
        <begin position="48"/>
        <end position="67"/>
    </location>
</feature>
<keyword evidence="1" id="KW-0472">Membrane</keyword>
<dbReference type="AlphaFoldDB" id="A0A077Q1E3"/>
<sequence>MGVSELMLSSWSILRRDKLSIINTSLPKVDCLSAVAHPQNPSPPSTTIFIGAILFSGLVFIFLPNPIKNINVNN</sequence>
<keyword evidence="1" id="KW-0812">Transmembrane</keyword>
<comment type="caution">
    <text evidence="2">The sequence shown here is derived from an EMBL/GenBank/DDBJ whole genome shotgun (WGS) entry which is preliminary data.</text>
</comment>
<gene>
    <name evidence="2" type="ORF">XBKB1_980005</name>
</gene>
<dbReference type="EMBL" id="CBSZ010000437">
    <property type="protein sequence ID" value="CDH26857.1"/>
    <property type="molecule type" value="Genomic_DNA"/>
</dbReference>
<protein>
    <submittedName>
        <fullName evidence="2">Uncharacterized protein</fullName>
    </submittedName>
</protein>
<reference evidence="2" key="1">
    <citation type="submission" date="2013-07" db="EMBL/GenBank/DDBJ databases">
        <title>Sub-species coevolution in mutualistic symbiosis.</title>
        <authorList>
            <person name="Murfin K."/>
            <person name="Klassen J."/>
            <person name="Lee M."/>
            <person name="Forst S."/>
            <person name="Stock P."/>
            <person name="Goodrich-Blair H."/>
        </authorList>
    </citation>
    <scope>NUCLEOTIDE SEQUENCE [LARGE SCALE GENOMIC DNA]</scope>
    <source>
        <strain evidence="2">Kraussei Becker Underwood</strain>
    </source>
</reference>